<evidence type="ECO:0000313" key="11">
    <source>
        <dbReference type="Proteomes" id="UP000214689"/>
    </source>
</evidence>
<evidence type="ECO:0000256" key="3">
    <source>
        <dbReference type="ARBA" id="ARBA00022475"/>
    </source>
</evidence>
<dbReference type="GO" id="GO:0016887">
    <property type="term" value="F:ATP hydrolysis activity"/>
    <property type="evidence" value="ECO:0007669"/>
    <property type="project" value="InterPro"/>
</dbReference>
<dbReference type="InterPro" id="IPR003439">
    <property type="entry name" value="ABC_transporter-like_ATP-bd"/>
</dbReference>
<dbReference type="Proteomes" id="UP000214689">
    <property type="component" value="Chromosome"/>
</dbReference>
<dbReference type="RefSeq" id="WP_094233852.1">
    <property type="nucleotide sequence ID" value="NZ_CP016199.1"/>
</dbReference>
<protein>
    <recommendedName>
        <fullName evidence="8">Energy-coupling factor transporter ATP-binding protein EcfA2</fullName>
        <ecNumber evidence="8">7.-.-.-</ecNumber>
    </recommendedName>
</protein>
<dbReference type="PANTHER" id="PTHR43553:SF27">
    <property type="entry name" value="ENERGY-COUPLING FACTOR TRANSPORTER ATP-BINDING PROTEIN ECFA2"/>
    <property type="match status" value="1"/>
</dbReference>
<dbReference type="SMART" id="SM00382">
    <property type="entry name" value="AAA"/>
    <property type="match status" value="1"/>
</dbReference>
<accession>A0A223ARM3</accession>
<evidence type="ECO:0000256" key="1">
    <source>
        <dbReference type="ARBA" id="ARBA00004202"/>
    </source>
</evidence>
<comment type="function">
    <text evidence="8">ATP-binding (A) component of a common energy-coupling factor (ECF) ABC-transporter complex.</text>
</comment>
<dbReference type="PANTHER" id="PTHR43553">
    <property type="entry name" value="HEAVY METAL TRANSPORTER"/>
    <property type="match status" value="1"/>
</dbReference>
<dbReference type="EMBL" id="CP016199">
    <property type="protein sequence ID" value="ASS37624.1"/>
    <property type="molecule type" value="Genomic_DNA"/>
</dbReference>
<keyword evidence="2 8" id="KW-0813">Transport</keyword>
<organism evidence="10 11">
    <name type="scientific">Mogibacterium pumilum</name>
    <dbReference type="NCBI Taxonomy" id="86332"/>
    <lineage>
        <taxon>Bacteria</taxon>
        <taxon>Bacillati</taxon>
        <taxon>Bacillota</taxon>
        <taxon>Clostridia</taxon>
        <taxon>Peptostreptococcales</taxon>
        <taxon>Anaerovoracaceae</taxon>
        <taxon>Mogibacterium</taxon>
    </lineage>
</organism>
<dbReference type="CDD" id="cd03225">
    <property type="entry name" value="ABC_cobalt_CbiO_domain1"/>
    <property type="match status" value="1"/>
</dbReference>
<name>A0A223ARM3_9FIRM</name>
<dbReference type="InterPro" id="IPR030946">
    <property type="entry name" value="EcfA2"/>
</dbReference>
<dbReference type="InterPro" id="IPR017871">
    <property type="entry name" value="ABC_transporter-like_CS"/>
</dbReference>
<comment type="similarity">
    <text evidence="8">Belongs to the ABC transporter superfamily. Energy-coupling factor EcfA family.</text>
</comment>
<dbReference type="SUPFAM" id="SSF52540">
    <property type="entry name" value="P-loop containing nucleoside triphosphate hydrolases"/>
    <property type="match status" value="1"/>
</dbReference>
<dbReference type="Gene3D" id="3.40.50.300">
    <property type="entry name" value="P-loop containing nucleotide triphosphate hydrolases"/>
    <property type="match status" value="1"/>
</dbReference>
<evidence type="ECO:0000256" key="5">
    <source>
        <dbReference type="ARBA" id="ARBA00022840"/>
    </source>
</evidence>
<gene>
    <name evidence="10" type="ORF">AXF17_03590</name>
</gene>
<evidence type="ECO:0000256" key="4">
    <source>
        <dbReference type="ARBA" id="ARBA00022741"/>
    </source>
</evidence>
<reference evidence="11" key="1">
    <citation type="submission" date="2016-05" db="EMBL/GenBank/DDBJ databases">
        <authorList>
            <person name="Holder M.E."/>
            <person name="Ajami N.J."/>
            <person name="Petrosino J.F."/>
        </authorList>
    </citation>
    <scope>NUCLEOTIDE SEQUENCE [LARGE SCALE GENOMIC DNA]</scope>
    <source>
        <strain evidence="11">ATCC 700696</strain>
    </source>
</reference>
<comment type="subunit">
    <text evidence="8">Forms a stable energy-coupling factor (ECF) transporter complex composed of 2 membrane-embedded substrate-binding proteins (S component), 2 ATP-binding proteins (A component) and 2 transmembrane proteins (T component).</text>
</comment>
<dbReference type="PROSITE" id="PS00211">
    <property type="entry name" value="ABC_TRANSPORTER_1"/>
    <property type="match status" value="1"/>
</dbReference>
<keyword evidence="3 8" id="KW-1003">Cell membrane</keyword>
<evidence type="ECO:0000259" key="9">
    <source>
        <dbReference type="PROSITE" id="PS50893"/>
    </source>
</evidence>
<evidence type="ECO:0000256" key="8">
    <source>
        <dbReference type="RuleBase" id="RU365104"/>
    </source>
</evidence>
<evidence type="ECO:0000256" key="2">
    <source>
        <dbReference type="ARBA" id="ARBA00022448"/>
    </source>
</evidence>
<feature type="domain" description="ABC transporter" evidence="9">
    <location>
        <begin position="6"/>
        <end position="245"/>
    </location>
</feature>
<dbReference type="FunFam" id="3.40.50.300:FF:000224">
    <property type="entry name" value="Energy-coupling factor transporter ATP-binding protein EcfA"/>
    <property type="match status" value="1"/>
</dbReference>
<sequence length="286" mass="31424">MSITARHLTHIYSKGLPGETVALDDVSFEIEDGECVGVIGHTGSGKSTLLQHMNGLLKPHSGEIIVSDMNIGDGSVKKVDISKSVGLVFQYPEYQLFEETVAKDVAFGPRNLGVPEDEIPDIVRESIELLGLDYNAVAEKSPFELSGGQKRRVAIAGVLAMKPKVLILDEPTAGLDPASKRDMLEVIKKLRQDRNLIVVFVSHNMKDIAELSDRIIVMNGGKLVISGTPKEVFARAGELKTMGLSVPPVTEILYEVSEKLGLEFEPIFEEREAAKYISEQLKERQR</sequence>
<keyword evidence="7 8" id="KW-0472">Membrane</keyword>
<evidence type="ECO:0000256" key="7">
    <source>
        <dbReference type="ARBA" id="ARBA00023136"/>
    </source>
</evidence>
<proteinExistence type="inferred from homology"/>
<dbReference type="OrthoDB" id="9784332at2"/>
<dbReference type="InterPro" id="IPR050095">
    <property type="entry name" value="ECF_ABC_transporter_ATP-bd"/>
</dbReference>
<keyword evidence="6" id="KW-1278">Translocase</keyword>
<dbReference type="NCBIfam" id="TIGR04521">
    <property type="entry name" value="ECF_ATPase_2"/>
    <property type="match status" value="1"/>
</dbReference>
<dbReference type="InterPro" id="IPR015856">
    <property type="entry name" value="ABC_transpr_CbiO/EcfA_su"/>
</dbReference>
<keyword evidence="5 8" id="KW-0067">ATP-binding</keyword>
<dbReference type="Pfam" id="PF00005">
    <property type="entry name" value="ABC_tran"/>
    <property type="match status" value="1"/>
</dbReference>
<dbReference type="GO" id="GO:0042626">
    <property type="term" value="F:ATPase-coupled transmembrane transporter activity"/>
    <property type="evidence" value="ECO:0007669"/>
    <property type="project" value="TreeGrafter"/>
</dbReference>
<keyword evidence="11" id="KW-1185">Reference proteome</keyword>
<dbReference type="EC" id="7.-.-.-" evidence="8"/>
<comment type="subcellular location">
    <subcellularLocation>
        <location evidence="1 8">Cell membrane</location>
        <topology evidence="1 8">Peripheral membrane protein</topology>
    </subcellularLocation>
</comment>
<dbReference type="GO" id="GO:0005524">
    <property type="term" value="F:ATP binding"/>
    <property type="evidence" value="ECO:0007669"/>
    <property type="project" value="UniProtKB-UniRule"/>
</dbReference>
<keyword evidence="4 8" id="KW-0547">Nucleotide-binding</keyword>
<dbReference type="AlphaFoldDB" id="A0A223ARM3"/>
<evidence type="ECO:0000256" key="6">
    <source>
        <dbReference type="ARBA" id="ARBA00022967"/>
    </source>
</evidence>
<dbReference type="GO" id="GO:0043190">
    <property type="term" value="C:ATP-binding cassette (ABC) transporter complex"/>
    <property type="evidence" value="ECO:0007669"/>
    <property type="project" value="TreeGrafter"/>
</dbReference>
<evidence type="ECO:0000313" key="10">
    <source>
        <dbReference type="EMBL" id="ASS37624.1"/>
    </source>
</evidence>
<dbReference type="InterPro" id="IPR003593">
    <property type="entry name" value="AAA+_ATPase"/>
</dbReference>
<dbReference type="InterPro" id="IPR027417">
    <property type="entry name" value="P-loop_NTPase"/>
</dbReference>
<dbReference type="PROSITE" id="PS50893">
    <property type="entry name" value="ABC_TRANSPORTER_2"/>
    <property type="match status" value="1"/>
</dbReference>